<dbReference type="AlphaFoldDB" id="A0A941F1B4"/>
<gene>
    <name evidence="1" type="ORF">KDU71_02415</name>
</gene>
<dbReference type="EMBL" id="JAGTAR010000002">
    <property type="protein sequence ID" value="MBR8534398.1"/>
    <property type="molecule type" value="Genomic_DNA"/>
</dbReference>
<comment type="caution">
    <text evidence="1">The sequence shown here is derived from an EMBL/GenBank/DDBJ whole genome shotgun (WGS) entry which is preliminary data.</text>
</comment>
<evidence type="ECO:0000313" key="2">
    <source>
        <dbReference type="Proteomes" id="UP000679220"/>
    </source>
</evidence>
<dbReference type="Proteomes" id="UP000679220">
    <property type="component" value="Unassembled WGS sequence"/>
</dbReference>
<protein>
    <submittedName>
        <fullName evidence="1">Uncharacterized protein</fullName>
    </submittedName>
</protein>
<reference evidence="1" key="2">
    <citation type="submission" date="2021-04" db="EMBL/GenBank/DDBJ databases">
        <authorList>
            <person name="Zhang T."/>
            <person name="Zhang Y."/>
            <person name="Lu D."/>
            <person name="Zuo D."/>
            <person name="Du Z."/>
        </authorList>
    </citation>
    <scope>NUCLEOTIDE SEQUENCE</scope>
    <source>
        <strain evidence="1">JR1</strain>
    </source>
</reference>
<accession>A0A941F1B4</accession>
<proteinExistence type="predicted"/>
<organism evidence="1 2">
    <name type="scientific">Carboxylicivirga sediminis</name>
    <dbReference type="NCBI Taxonomy" id="2006564"/>
    <lineage>
        <taxon>Bacteria</taxon>
        <taxon>Pseudomonadati</taxon>
        <taxon>Bacteroidota</taxon>
        <taxon>Bacteroidia</taxon>
        <taxon>Marinilabiliales</taxon>
        <taxon>Marinilabiliaceae</taxon>
        <taxon>Carboxylicivirga</taxon>
    </lineage>
</organism>
<name>A0A941F1B4_9BACT</name>
<reference evidence="1" key="1">
    <citation type="journal article" date="2018" name="Int. J. Syst. Evol. Microbiol.">
        <title>Carboxylicivirga sediminis sp. nov., isolated from coastal sediment.</title>
        <authorList>
            <person name="Wang F.Q."/>
            <person name="Ren L.H."/>
            <person name="Zou R.J."/>
            <person name="Sun Y.Z."/>
            <person name="Liu X.J."/>
            <person name="Jiang F."/>
            <person name="Liu L.J."/>
        </authorList>
    </citation>
    <scope>NUCLEOTIDE SEQUENCE</scope>
    <source>
        <strain evidence="1">JR1</strain>
    </source>
</reference>
<evidence type="ECO:0000313" key="1">
    <source>
        <dbReference type="EMBL" id="MBR8534398.1"/>
    </source>
</evidence>
<dbReference type="RefSeq" id="WP_212188302.1">
    <property type="nucleotide sequence ID" value="NZ_JAGTAR010000002.1"/>
</dbReference>
<keyword evidence="2" id="KW-1185">Reference proteome</keyword>
<sequence length="66" mass="7509">MKEQLINLVNQEFKGKGMIASIENDKTITIAKASKIEAMQLEYNKESGEIFVMQVGRYSINDLREA</sequence>